<gene>
    <name evidence="1" type="ORF">CEXT_654291</name>
</gene>
<dbReference type="EMBL" id="BPLR01017661">
    <property type="protein sequence ID" value="GIY93438.1"/>
    <property type="molecule type" value="Genomic_DNA"/>
</dbReference>
<evidence type="ECO:0000313" key="2">
    <source>
        <dbReference type="Proteomes" id="UP001054945"/>
    </source>
</evidence>
<accession>A0AAV4XI41</accession>
<evidence type="ECO:0000313" key="1">
    <source>
        <dbReference type="EMBL" id="GIY93438.1"/>
    </source>
</evidence>
<keyword evidence="2" id="KW-1185">Reference proteome</keyword>
<name>A0AAV4XI41_CAEEX</name>
<reference evidence="1 2" key="1">
    <citation type="submission" date="2021-06" db="EMBL/GenBank/DDBJ databases">
        <title>Caerostris extrusa draft genome.</title>
        <authorList>
            <person name="Kono N."/>
            <person name="Arakawa K."/>
        </authorList>
    </citation>
    <scope>NUCLEOTIDE SEQUENCE [LARGE SCALE GENOMIC DNA]</scope>
</reference>
<protein>
    <submittedName>
        <fullName evidence="1">Uncharacterized protein</fullName>
    </submittedName>
</protein>
<dbReference type="AlphaFoldDB" id="A0AAV4XI41"/>
<dbReference type="Proteomes" id="UP001054945">
    <property type="component" value="Unassembled WGS sequence"/>
</dbReference>
<proteinExistence type="predicted"/>
<organism evidence="1 2">
    <name type="scientific">Caerostris extrusa</name>
    <name type="common">Bark spider</name>
    <name type="synonym">Caerostris bankana</name>
    <dbReference type="NCBI Taxonomy" id="172846"/>
    <lineage>
        <taxon>Eukaryota</taxon>
        <taxon>Metazoa</taxon>
        <taxon>Ecdysozoa</taxon>
        <taxon>Arthropoda</taxon>
        <taxon>Chelicerata</taxon>
        <taxon>Arachnida</taxon>
        <taxon>Araneae</taxon>
        <taxon>Araneomorphae</taxon>
        <taxon>Entelegynae</taxon>
        <taxon>Araneoidea</taxon>
        <taxon>Araneidae</taxon>
        <taxon>Caerostris</taxon>
    </lineage>
</organism>
<sequence length="96" mass="11100">MKFSMKTHALLATLFDKKDDCVLAVLKKGRSDACRRSSLMKMVKKFEEISSLQKKSGRGNQEKMWSQHYKNSRAVVCKHVMHGNFPIFRHACEHST</sequence>
<comment type="caution">
    <text evidence="1">The sequence shown here is derived from an EMBL/GenBank/DDBJ whole genome shotgun (WGS) entry which is preliminary data.</text>
</comment>